<sequence>MGLAAPRKRTKISHDPNNVNWTRSTSGFGHKILSSQGWTPGSLLGARNAAHADMLTPASASHIRVTVKDDTLGLGARPKILDEPTGLDAFKGLLGRLNGKSDVELEKEQRKRDDIKLARYAATKWQAVRFVRGGLLVQEKTDAATTKSPENKSTDEKGNRTSNDVAIDGLDTSLSQNVTFPSRDLKNKDQEKKEKRKEKNEKKEKKDKKKKKRKENSQGDENDKSQRKRDKRAKKRKHSEDSEDLDSRTTTEDAVMTEANVAAETSSVVVPTSASRKERVPLGRNVTRARHIAQKKRALLDDKSLNEIFMVKS</sequence>
<dbReference type="Pfam" id="PF01585">
    <property type="entry name" value="G-patch"/>
    <property type="match status" value="1"/>
</dbReference>
<evidence type="ECO:0000256" key="4">
    <source>
        <dbReference type="ARBA" id="ARBA00023242"/>
    </source>
</evidence>
<keyword evidence="2" id="KW-0690">Ribosome biogenesis</keyword>
<dbReference type="InterPro" id="IPR000467">
    <property type="entry name" value="G_patch_dom"/>
</dbReference>
<keyword evidence="13" id="KW-1185">Reference proteome</keyword>
<comment type="similarity">
    <text evidence="5">Belongs to the PINX1 family.</text>
</comment>
<dbReference type="PANTHER" id="PTHR23149:SF31">
    <property type="entry name" value="PROTEIN PXR1"/>
    <property type="match status" value="1"/>
</dbReference>
<dbReference type="HOGENOM" id="CLU_052839_0_0_1"/>
<protein>
    <recommendedName>
        <fullName evidence="7">Protein PXR1</fullName>
    </recommendedName>
    <alternativeName>
        <fullName evidence="8">PinX1-related protein 1</fullName>
    </alternativeName>
    <alternativeName>
        <fullName evidence="6">Protein pxr1</fullName>
    </alternativeName>
</protein>
<dbReference type="PROSITE" id="PS50174">
    <property type="entry name" value="G_PATCH"/>
    <property type="match status" value="1"/>
</dbReference>
<proteinExistence type="inferred from homology"/>
<feature type="compositionally biased region" description="Basic and acidic residues" evidence="10">
    <location>
        <begin position="183"/>
        <end position="204"/>
    </location>
</feature>
<evidence type="ECO:0000256" key="3">
    <source>
        <dbReference type="ARBA" id="ARBA00022552"/>
    </source>
</evidence>
<dbReference type="OrthoDB" id="29523at2759"/>
<feature type="domain" description="G-patch" evidence="11">
    <location>
        <begin position="25"/>
        <end position="79"/>
    </location>
</feature>
<feature type="compositionally biased region" description="Polar residues" evidence="10">
    <location>
        <begin position="263"/>
        <end position="274"/>
    </location>
</feature>
<dbReference type="STRING" id="1388766.A0A017S8M7"/>
<feature type="region of interest" description="Disordered" evidence="10">
    <location>
        <begin position="141"/>
        <end position="282"/>
    </location>
</feature>
<dbReference type="EMBL" id="KK088432">
    <property type="protein sequence ID" value="EYE93312.1"/>
    <property type="molecule type" value="Genomic_DNA"/>
</dbReference>
<dbReference type="GO" id="GO:0003676">
    <property type="term" value="F:nucleic acid binding"/>
    <property type="evidence" value="ECO:0007669"/>
    <property type="project" value="InterPro"/>
</dbReference>
<evidence type="ECO:0000256" key="2">
    <source>
        <dbReference type="ARBA" id="ARBA00022517"/>
    </source>
</evidence>
<evidence type="ECO:0000256" key="10">
    <source>
        <dbReference type="SAM" id="MobiDB-lite"/>
    </source>
</evidence>
<accession>A0A017S8M7</accession>
<dbReference type="InterPro" id="IPR050656">
    <property type="entry name" value="PINX1"/>
</dbReference>
<evidence type="ECO:0000256" key="6">
    <source>
        <dbReference type="ARBA" id="ARBA00040137"/>
    </source>
</evidence>
<feature type="compositionally biased region" description="Basic residues" evidence="10">
    <location>
        <begin position="205"/>
        <end position="214"/>
    </location>
</feature>
<keyword evidence="3" id="KW-0698">rRNA processing</keyword>
<dbReference type="GO" id="GO:0006364">
    <property type="term" value="P:rRNA processing"/>
    <property type="evidence" value="ECO:0007669"/>
    <property type="project" value="UniProtKB-KW"/>
</dbReference>
<evidence type="ECO:0000256" key="1">
    <source>
        <dbReference type="ARBA" id="ARBA00004604"/>
    </source>
</evidence>
<dbReference type="Proteomes" id="UP000019804">
    <property type="component" value="Unassembled WGS sequence"/>
</dbReference>
<dbReference type="GeneID" id="63701643"/>
<evidence type="ECO:0000256" key="5">
    <source>
        <dbReference type="ARBA" id="ARBA00038007"/>
    </source>
</evidence>
<evidence type="ECO:0000313" key="12">
    <source>
        <dbReference type="EMBL" id="EYE93312.1"/>
    </source>
</evidence>
<organism evidence="12 13">
    <name type="scientific">Aspergillus ruber (strain CBS 135680)</name>
    <dbReference type="NCBI Taxonomy" id="1388766"/>
    <lineage>
        <taxon>Eukaryota</taxon>
        <taxon>Fungi</taxon>
        <taxon>Dikarya</taxon>
        <taxon>Ascomycota</taxon>
        <taxon>Pezizomycotina</taxon>
        <taxon>Eurotiomycetes</taxon>
        <taxon>Eurotiomycetidae</taxon>
        <taxon>Eurotiales</taxon>
        <taxon>Aspergillaceae</taxon>
        <taxon>Aspergillus</taxon>
        <taxon>Aspergillus subgen. Aspergillus</taxon>
    </lineage>
</organism>
<dbReference type="AlphaFoldDB" id="A0A017S8M7"/>
<reference evidence="13" key="1">
    <citation type="journal article" date="2014" name="Nat. Commun.">
        <title>Genomic adaptations of the halophilic Dead Sea filamentous fungus Eurotium rubrum.</title>
        <authorList>
            <person name="Kis-Papo T."/>
            <person name="Weig A.R."/>
            <person name="Riley R."/>
            <person name="Persoh D."/>
            <person name="Salamov A."/>
            <person name="Sun H."/>
            <person name="Lipzen A."/>
            <person name="Wasser S.P."/>
            <person name="Rambold G."/>
            <person name="Grigoriev I.V."/>
            <person name="Nevo E."/>
        </authorList>
    </citation>
    <scope>NUCLEOTIDE SEQUENCE [LARGE SCALE GENOMIC DNA]</scope>
    <source>
        <strain evidence="13">CBS 135680</strain>
    </source>
</reference>
<evidence type="ECO:0000256" key="8">
    <source>
        <dbReference type="ARBA" id="ARBA00041961"/>
    </source>
</evidence>
<name>A0A017S8M7_ASPRC</name>
<evidence type="ECO:0000259" key="11">
    <source>
        <dbReference type="PROSITE" id="PS50174"/>
    </source>
</evidence>
<evidence type="ECO:0000256" key="7">
    <source>
        <dbReference type="ARBA" id="ARBA00040376"/>
    </source>
</evidence>
<gene>
    <name evidence="12" type="ORF">EURHEDRAFT_516933</name>
</gene>
<dbReference type="SMART" id="SM00443">
    <property type="entry name" value="G_patch"/>
    <property type="match status" value="1"/>
</dbReference>
<evidence type="ECO:0000313" key="13">
    <source>
        <dbReference type="Proteomes" id="UP000019804"/>
    </source>
</evidence>
<dbReference type="RefSeq" id="XP_040637000.1">
    <property type="nucleotide sequence ID" value="XM_040786519.1"/>
</dbReference>
<feature type="compositionally biased region" description="Basic and acidic residues" evidence="10">
    <location>
        <begin position="149"/>
        <end position="159"/>
    </location>
</feature>
<feature type="compositionally biased region" description="Basic residues" evidence="10">
    <location>
        <begin position="226"/>
        <end position="237"/>
    </location>
</feature>
<comment type="function">
    <text evidence="9">Involved in rRNA-processing at A0, A1 and A2 sites and negatively regulates telomerase.</text>
</comment>
<keyword evidence="4" id="KW-0539">Nucleus</keyword>
<dbReference type="PANTHER" id="PTHR23149">
    <property type="entry name" value="G PATCH DOMAIN CONTAINING PROTEIN"/>
    <property type="match status" value="1"/>
</dbReference>
<evidence type="ECO:0000256" key="9">
    <source>
        <dbReference type="ARBA" id="ARBA00043878"/>
    </source>
</evidence>
<comment type="subcellular location">
    <subcellularLocation>
        <location evidence="1">Nucleus</location>
        <location evidence="1">Nucleolus</location>
    </subcellularLocation>
</comment>
<dbReference type="GO" id="GO:0005730">
    <property type="term" value="C:nucleolus"/>
    <property type="evidence" value="ECO:0007669"/>
    <property type="project" value="UniProtKB-SubCell"/>
</dbReference>
<feature type="compositionally biased region" description="Basic and acidic residues" evidence="10">
    <location>
        <begin position="215"/>
        <end position="225"/>
    </location>
</feature>